<evidence type="ECO:0000256" key="4">
    <source>
        <dbReference type="ARBA" id="ARBA00022691"/>
    </source>
</evidence>
<dbReference type="InterPro" id="IPR002052">
    <property type="entry name" value="DNA_methylase_N6_adenine_CS"/>
</dbReference>
<sequence length="199" mass="22022">MDTRQDEPGGKEATRPVGEQEVYPPSEDTFFLASWIEDMPRFSTSLEVGVGSGYVTAILAGRSDYTVGTDVSLKAATTAKDNLSRRMVDNFDIVVTDKAFAFREKAFQLVVSNPPYLPCEYSEEPLWCGGPSGVEFSLELAEEAQRLLKAGGVLVLVASSLSNFEKLVGELKKLYKAVYIVQEREVSLFEKLFILECRA</sequence>
<dbReference type="InterPro" id="IPR007848">
    <property type="entry name" value="Small_mtfrase_dom"/>
</dbReference>
<keyword evidence="4" id="KW-0949">S-adenosyl-L-methionine</keyword>
<dbReference type="SUPFAM" id="SSF53335">
    <property type="entry name" value="S-adenosyl-L-methionine-dependent methyltransferases"/>
    <property type="match status" value="1"/>
</dbReference>
<dbReference type="PANTHER" id="PTHR45875">
    <property type="entry name" value="METHYLTRANSFERASE N6AMT1"/>
    <property type="match status" value="1"/>
</dbReference>
<feature type="domain" description="Methyltransferase small" evidence="6">
    <location>
        <begin position="35"/>
        <end position="184"/>
    </location>
</feature>
<dbReference type="Pfam" id="PF05175">
    <property type="entry name" value="MTS"/>
    <property type="match status" value="1"/>
</dbReference>
<dbReference type="InParanoid" id="A0A7L9FIM1"/>
<dbReference type="FunCoup" id="A0A7L9FIM1">
    <property type="interactions" value="63"/>
</dbReference>
<feature type="compositionally biased region" description="Basic and acidic residues" evidence="5">
    <location>
        <begin position="1"/>
        <end position="14"/>
    </location>
</feature>
<dbReference type="CDD" id="cd02440">
    <property type="entry name" value="AdoMet_MTases"/>
    <property type="match status" value="1"/>
</dbReference>
<dbReference type="GO" id="GO:0003676">
    <property type="term" value="F:nucleic acid binding"/>
    <property type="evidence" value="ECO:0007669"/>
    <property type="project" value="InterPro"/>
</dbReference>
<dbReference type="RefSeq" id="WP_192819453.1">
    <property type="nucleotide sequence ID" value="NZ_CP062310.1"/>
</dbReference>
<organism evidence="7 8">
    <name type="scientific">Infirmifilum lucidum</name>
    <dbReference type="NCBI Taxonomy" id="2776706"/>
    <lineage>
        <taxon>Archaea</taxon>
        <taxon>Thermoproteota</taxon>
        <taxon>Thermoprotei</taxon>
        <taxon>Thermofilales</taxon>
        <taxon>Thermofilaceae</taxon>
        <taxon>Infirmifilum</taxon>
    </lineage>
</organism>
<evidence type="ECO:0000256" key="5">
    <source>
        <dbReference type="SAM" id="MobiDB-lite"/>
    </source>
</evidence>
<dbReference type="Gene3D" id="3.40.50.150">
    <property type="entry name" value="Vaccinia Virus protein VP39"/>
    <property type="match status" value="1"/>
</dbReference>
<dbReference type="InterPro" id="IPR029063">
    <property type="entry name" value="SAM-dependent_MTases_sf"/>
</dbReference>
<evidence type="ECO:0000256" key="1">
    <source>
        <dbReference type="ARBA" id="ARBA00006149"/>
    </source>
</evidence>
<dbReference type="GO" id="GO:0035657">
    <property type="term" value="C:eRF1 methyltransferase complex"/>
    <property type="evidence" value="ECO:0007669"/>
    <property type="project" value="TreeGrafter"/>
</dbReference>
<protein>
    <submittedName>
        <fullName evidence="7">Methyltransferase</fullName>
    </submittedName>
</protein>
<dbReference type="EMBL" id="CP062310">
    <property type="protein sequence ID" value="QOJ79481.1"/>
    <property type="molecule type" value="Genomic_DNA"/>
</dbReference>
<accession>A0A7L9FIM1</accession>
<dbReference type="GO" id="GO:0008757">
    <property type="term" value="F:S-adenosylmethionine-dependent methyltransferase activity"/>
    <property type="evidence" value="ECO:0007669"/>
    <property type="project" value="TreeGrafter"/>
</dbReference>
<reference evidence="7 8" key="1">
    <citation type="submission" date="2020-10" db="EMBL/GenBank/DDBJ databases">
        <title>Thermofilum lucidum 3507LT sp. nov. a novel member of Thermofilaceae family isolated from Chile hot spring, and proposal of description order Thermofilales.</title>
        <authorList>
            <person name="Zayulina K.S."/>
            <person name="Elcheninov A.G."/>
            <person name="Toshchakov S.V."/>
            <person name="Kublanov I.V."/>
        </authorList>
    </citation>
    <scope>NUCLEOTIDE SEQUENCE [LARGE SCALE GENOMIC DNA]</scope>
    <source>
        <strain evidence="7 8">3507LT</strain>
    </source>
</reference>
<dbReference type="InterPro" id="IPR052190">
    <property type="entry name" value="Euk-Arch_PrmC-MTase"/>
</dbReference>
<keyword evidence="8" id="KW-1185">Reference proteome</keyword>
<dbReference type="PROSITE" id="PS00092">
    <property type="entry name" value="N6_MTASE"/>
    <property type="match status" value="1"/>
</dbReference>
<dbReference type="GO" id="GO:0008276">
    <property type="term" value="F:protein methyltransferase activity"/>
    <property type="evidence" value="ECO:0007669"/>
    <property type="project" value="TreeGrafter"/>
</dbReference>
<keyword evidence="2 7" id="KW-0489">Methyltransferase</keyword>
<dbReference type="Proteomes" id="UP000594121">
    <property type="component" value="Chromosome"/>
</dbReference>
<name>A0A7L9FIM1_9CREN</name>
<comment type="similarity">
    <text evidence="1">Belongs to the eukaryotic/archaeal PrmC-related family.</text>
</comment>
<dbReference type="GeneID" id="59148869"/>
<evidence type="ECO:0000313" key="7">
    <source>
        <dbReference type="EMBL" id="QOJ79481.1"/>
    </source>
</evidence>
<feature type="region of interest" description="Disordered" evidence="5">
    <location>
        <begin position="1"/>
        <end position="22"/>
    </location>
</feature>
<evidence type="ECO:0000259" key="6">
    <source>
        <dbReference type="Pfam" id="PF05175"/>
    </source>
</evidence>
<proteinExistence type="inferred from homology"/>
<evidence type="ECO:0000256" key="2">
    <source>
        <dbReference type="ARBA" id="ARBA00022603"/>
    </source>
</evidence>
<dbReference type="KEGG" id="thel:IG193_03195"/>
<dbReference type="GO" id="GO:0032259">
    <property type="term" value="P:methylation"/>
    <property type="evidence" value="ECO:0007669"/>
    <property type="project" value="UniProtKB-KW"/>
</dbReference>
<evidence type="ECO:0000313" key="8">
    <source>
        <dbReference type="Proteomes" id="UP000594121"/>
    </source>
</evidence>
<evidence type="ECO:0000256" key="3">
    <source>
        <dbReference type="ARBA" id="ARBA00022679"/>
    </source>
</evidence>
<keyword evidence="3 7" id="KW-0808">Transferase</keyword>
<gene>
    <name evidence="7" type="ORF">IG193_03195</name>
</gene>
<dbReference type="AlphaFoldDB" id="A0A7L9FIM1"/>
<dbReference type="PANTHER" id="PTHR45875:SF1">
    <property type="entry name" value="METHYLTRANSFERASE N6AMT1"/>
    <property type="match status" value="1"/>
</dbReference>